<dbReference type="Pfam" id="PF13207">
    <property type="entry name" value="AAA_17"/>
    <property type="match status" value="1"/>
</dbReference>
<dbReference type="RefSeq" id="WP_101782284.1">
    <property type="nucleotide sequence ID" value="NZ_PKID01000005.1"/>
</dbReference>
<protein>
    <submittedName>
        <fullName evidence="1">AAA family ATPase</fullName>
    </submittedName>
</protein>
<dbReference type="Proteomes" id="UP000234902">
    <property type="component" value="Unassembled WGS sequence"/>
</dbReference>
<reference evidence="1 2" key="1">
    <citation type="submission" date="2017-12" db="EMBL/GenBank/DDBJ databases">
        <title>Phylogenetic diversity of female urinary microbiome.</title>
        <authorList>
            <person name="Thomas-White K."/>
            <person name="Wolfe A.J."/>
        </authorList>
    </citation>
    <scope>NUCLEOTIDE SEQUENCE [LARGE SCALE GENOMIC DNA]</scope>
    <source>
        <strain evidence="1 2">UMB0079</strain>
    </source>
</reference>
<proteinExistence type="predicted"/>
<evidence type="ECO:0000313" key="1">
    <source>
        <dbReference type="EMBL" id="PKZ98683.1"/>
    </source>
</evidence>
<dbReference type="AlphaFoldDB" id="A0A2I1TYI1"/>
<comment type="caution">
    <text evidence="1">The sequence shown here is derived from an EMBL/GenBank/DDBJ whole genome shotgun (WGS) entry which is preliminary data.</text>
</comment>
<accession>A0A2I1TYI1</accession>
<dbReference type="Gene3D" id="3.40.50.300">
    <property type="entry name" value="P-loop containing nucleotide triphosphate hydrolases"/>
    <property type="match status" value="1"/>
</dbReference>
<evidence type="ECO:0000313" key="2">
    <source>
        <dbReference type="Proteomes" id="UP000234902"/>
    </source>
</evidence>
<gene>
    <name evidence="1" type="ORF">CYK19_05755</name>
</gene>
<dbReference type="SUPFAM" id="SSF52540">
    <property type="entry name" value="P-loop containing nucleoside triphosphate hydrolases"/>
    <property type="match status" value="1"/>
</dbReference>
<organism evidence="1 2">
    <name type="scientific">Streptococcus mitis</name>
    <dbReference type="NCBI Taxonomy" id="28037"/>
    <lineage>
        <taxon>Bacteria</taxon>
        <taxon>Bacillati</taxon>
        <taxon>Bacillota</taxon>
        <taxon>Bacilli</taxon>
        <taxon>Lactobacillales</taxon>
        <taxon>Streptococcaceae</taxon>
        <taxon>Streptococcus</taxon>
        <taxon>Streptococcus mitis group</taxon>
    </lineage>
</organism>
<name>A0A2I1TYI1_STRMT</name>
<sequence>MEYILLVGVHGVGKTTLLENLKKDVQFVPLSISDLIRQAGNKIQSSDKFTKNIPNNQELWKQELANYPFKNNDLVILDGHFTLLNQSKEIVELPFSTFDGLEISKIILKKEHPVVIRERLEKRDNQYWEQKLIEAFQVSEENQALEFSRLKNIPIFIYDNDSKLGKLKNLLSI</sequence>
<dbReference type="EMBL" id="PKID01000005">
    <property type="protein sequence ID" value="PKZ98683.1"/>
    <property type="molecule type" value="Genomic_DNA"/>
</dbReference>
<dbReference type="InterPro" id="IPR027417">
    <property type="entry name" value="P-loop_NTPase"/>
</dbReference>